<dbReference type="InterPro" id="IPR001387">
    <property type="entry name" value="Cro/C1-type_HTH"/>
</dbReference>
<dbReference type="InterPro" id="IPR010982">
    <property type="entry name" value="Lambda_DNA-bd_dom_sf"/>
</dbReference>
<dbReference type="CDD" id="cd00093">
    <property type="entry name" value="HTH_XRE"/>
    <property type="match status" value="1"/>
</dbReference>
<evidence type="ECO:0000313" key="3">
    <source>
        <dbReference type="EMBL" id="MBC5726950.1"/>
    </source>
</evidence>
<dbReference type="PANTHER" id="PTHR46558:SF11">
    <property type="entry name" value="HTH-TYPE TRANSCRIPTIONAL REGULATOR XRE"/>
    <property type="match status" value="1"/>
</dbReference>
<accession>A0ABR7HHJ5</accession>
<name>A0ABR7HHJ5_9FIRM</name>
<proteinExistence type="predicted"/>
<evidence type="ECO:0000259" key="2">
    <source>
        <dbReference type="PROSITE" id="PS50943"/>
    </source>
</evidence>
<dbReference type="RefSeq" id="WP_117705856.1">
    <property type="nucleotide sequence ID" value="NZ_JACOPS010000001.1"/>
</dbReference>
<dbReference type="Proteomes" id="UP000636755">
    <property type="component" value="Unassembled WGS sequence"/>
</dbReference>
<keyword evidence="1" id="KW-0238">DNA-binding</keyword>
<dbReference type="Gene3D" id="1.10.260.40">
    <property type="entry name" value="lambda repressor-like DNA-binding domains"/>
    <property type="match status" value="1"/>
</dbReference>
<comment type="caution">
    <text evidence="3">The sequence shown here is derived from an EMBL/GenBank/DDBJ whole genome shotgun (WGS) entry which is preliminary data.</text>
</comment>
<organism evidence="3 4">
    <name type="scientific">Ruminococcus intestinalis</name>
    <dbReference type="NCBI Taxonomy" id="2763066"/>
    <lineage>
        <taxon>Bacteria</taxon>
        <taxon>Bacillati</taxon>
        <taxon>Bacillota</taxon>
        <taxon>Clostridia</taxon>
        <taxon>Eubacteriales</taxon>
        <taxon>Oscillospiraceae</taxon>
        <taxon>Ruminococcus</taxon>
    </lineage>
</organism>
<gene>
    <name evidence="3" type="ORF">H8R91_00120</name>
</gene>
<evidence type="ECO:0000256" key="1">
    <source>
        <dbReference type="ARBA" id="ARBA00023125"/>
    </source>
</evidence>
<reference evidence="3 4" key="1">
    <citation type="submission" date="2020-08" db="EMBL/GenBank/DDBJ databases">
        <title>Genome public.</title>
        <authorList>
            <person name="Liu C."/>
            <person name="Sun Q."/>
        </authorList>
    </citation>
    <scope>NUCLEOTIDE SEQUENCE [LARGE SCALE GENOMIC DNA]</scope>
    <source>
        <strain evidence="3 4">NSJ-71</strain>
    </source>
</reference>
<protein>
    <submittedName>
        <fullName evidence="3">Helix-turn-helix transcriptional regulator</fullName>
    </submittedName>
</protein>
<evidence type="ECO:0000313" key="4">
    <source>
        <dbReference type="Proteomes" id="UP000636755"/>
    </source>
</evidence>
<dbReference type="SUPFAM" id="SSF47413">
    <property type="entry name" value="lambda repressor-like DNA-binding domains"/>
    <property type="match status" value="1"/>
</dbReference>
<dbReference type="PROSITE" id="PS50943">
    <property type="entry name" value="HTH_CROC1"/>
    <property type="match status" value="1"/>
</dbReference>
<dbReference type="EMBL" id="JACOPS010000001">
    <property type="protein sequence ID" value="MBC5726950.1"/>
    <property type="molecule type" value="Genomic_DNA"/>
</dbReference>
<dbReference type="PANTHER" id="PTHR46558">
    <property type="entry name" value="TRACRIPTIONAL REGULATORY PROTEIN-RELATED-RELATED"/>
    <property type="match status" value="1"/>
</dbReference>
<feature type="domain" description="HTH cro/C1-type" evidence="2">
    <location>
        <begin position="15"/>
        <end position="69"/>
    </location>
</feature>
<keyword evidence="4" id="KW-1185">Reference proteome</keyword>
<sequence>MSNNDILLKDMGKRISERRKDMKLSQEELAELAEVSPQLLSTAERGTKALRPENLLKISTALGVSVDYLLTGEIIDKDLSIISNKLKNASSTQVRSIEKIIDECINLCE</sequence>
<dbReference type="SMART" id="SM00530">
    <property type="entry name" value="HTH_XRE"/>
    <property type="match status" value="1"/>
</dbReference>
<dbReference type="Pfam" id="PF01381">
    <property type="entry name" value="HTH_3"/>
    <property type="match status" value="1"/>
</dbReference>